<dbReference type="InterPro" id="IPR000182">
    <property type="entry name" value="GNAT_dom"/>
</dbReference>
<dbReference type="RefSeq" id="WP_119741990.1">
    <property type="nucleotide sequence ID" value="NZ_QYUN01000002.1"/>
</dbReference>
<dbReference type="Gene3D" id="3.40.630.30">
    <property type="match status" value="1"/>
</dbReference>
<comment type="caution">
    <text evidence="2">The sequence shown here is derived from an EMBL/GenBank/DDBJ whole genome shotgun (WGS) entry which is preliminary data.</text>
</comment>
<gene>
    <name evidence="2" type="ORF">D3870_11675</name>
</gene>
<protein>
    <submittedName>
        <fullName evidence="2">GNAT family N-acetyltransferase</fullName>
    </submittedName>
</protein>
<keyword evidence="3" id="KW-1185">Reference proteome</keyword>
<sequence>MNTIRYENRKPISPAQLAALFDASGIRRPTGDLARMEKMLKHADVLITAWDEDRLVGVARALTDFSYCCYLSDLAVDKRHQHTGIGGELIRHVRAAIGEETMLLLLAAPEAMNYYPKVGFEAVGNGWIIKRTR</sequence>
<dbReference type="SUPFAM" id="SSF55729">
    <property type="entry name" value="Acyl-CoA N-acyltransferases (Nat)"/>
    <property type="match status" value="1"/>
</dbReference>
<dbReference type="GO" id="GO:0016747">
    <property type="term" value="F:acyltransferase activity, transferring groups other than amino-acyl groups"/>
    <property type="evidence" value="ECO:0007669"/>
    <property type="project" value="InterPro"/>
</dbReference>
<dbReference type="PANTHER" id="PTHR43233:SF1">
    <property type="entry name" value="FAMILY N-ACETYLTRANSFERASE, PUTATIVE (AFU_ORTHOLOGUE AFUA_6G03350)-RELATED"/>
    <property type="match status" value="1"/>
</dbReference>
<dbReference type="OrthoDB" id="9775804at2"/>
<dbReference type="EMBL" id="QYUN01000002">
    <property type="protein sequence ID" value="RJG08009.1"/>
    <property type="molecule type" value="Genomic_DNA"/>
</dbReference>
<evidence type="ECO:0000313" key="2">
    <source>
        <dbReference type="EMBL" id="RJG08009.1"/>
    </source>
</evidence>
<accession>A0A418X6E1</accession>
<dbReference type="CDD" id="cd04301">
    <property type="entry name" value="NAT_SF"/>
    <property type="match status" value="1"/>
</dbReference>
<dbReference type="PROSITE" id="PS51186">
    <property type="entry name" value="GNAT"/>
    <property type="match status" value="1"/>
</dbReference>
<keyword evidence="2" id="KW-0808">Transferase</keyword>
<dbReference type="AlphaFoldDB" id="A0A418X6E1"/>
<dbReference type="InterPro" id="IPR053144">
    <property type="entry name" value="Acetyltransferase_Butenolide"/>
</dbReference>
<evidence type="ECO:0000259" key="1">
    <source>
        <dbReference type="PROSITE" id="PS51186"/>
    </source>
</evidence>
<organism evidence="2 3">
    <name type="scientific">Noviherbaspirillum cavernae</name>
    <dbReference type="NCBI Taxonomy" id="2320862"/>
    <lineage>
        <taxon>Bacteria</taxon>
        <taxon>Pseudomonadati</taxon>
        <taxon>Pseudomonadota</taxon>
        <taxon>Betaproteobacteria</taxon>
        <taxon>Burkholderiales</taxon>
        <taxon>Oxalobacteraceae</taxon>
        <taxon>Noviherbaspirillum</taxon>
    </lineage>
</organism>
<dbReference type="InterPro" id="IPR016181">
    <property type="entry name" value="Acyl_CoA_acyltransferase"/>
</dbReference>
<feature type="domain" description="N-acetyltransferase" evidence="1">
    <location>
        <begin position="4"/>
        <end position="133"/>
    </location>
</feature>
<proteinExistence type="predicted"/>
<dbReference type="Proteomes" id="UP000285190">
    <property type="component" value="Unassembled WGS sequence"/>
</dbReference>
<name>A0A418X6E1_9BURK</name>
<dbReference type="Pfam" id="PF13673">
    <property type="entry name" value="Acetyltransf_10"/>
    <property type="match status" value="1"/>
</dbReference>
<reference evidence="2 3" key="1">
    <citation type="submission" date="2018-09" db="EMBL/GenBank/DDBJ databases">
        <authorList>
            <person name="Zhu H."/>
        </authorList>
    </citation>
    <scope>NUCLEOTIDE SEQUENCE [LARGE SCALE GENOMIC DNA]</scope>
    <source>
        <strain evidence="2 3">K2R10-39</strain>
    </source>
</reference>
<evidence type="ECO:0000313" key="3">
    <source>
        <dbReference type="Proteomes" id="UP000285190"/>
    </source>
</evidence>
<dbReference type="PANTHER" id="PTHR43233">
    <property type="entry name" value="FAMILY N-ACETYLTRANSFERASE, PUTATIVE (AFU_ORTHOLOGUE AFUA_6G03350)-RELATED"/>
    <property type="match status" value="1"/>
</dbReference>